<dbReference type="SUPFAM" id="SSF51556">
    <property type="entry name" value="Metallo-dependent hydrolases"/>
    <property type="match status" value="1"/>
</dbReference>
<evidence type="ECO:0000256" key="6">
    <source>
        <dbReference type="ARBA" id="ARBA00023277"/>
    </source>
</evidence>
<name>A0A1T4WFB2_9CLOT</name>
<feature type="active site" description="Proton donor/acceptor" evidence="10">
    <location>
        <position position="268"/>
    </location>
</feature>
<dbReference type="EC" id="3.5.1.25" evidence="2"/>
<comment type="catalytic activity">
    <reaction evidence="7">
        <text>N-acetyl-D-glucosamine 6-phosphate + H2O = D-glucosamine 6-phosphate + acetate</text>
        <dbReference type="Rhea" id="RHEA:22936"/>
        <dbReference type="ChEBI" id="CHEBI:15377"/>
        <dbReference type="ChEBI" id="CHEBI:30089"/>
        <dbReference type="ChEBI" id="CHEBI:57513"/>
        <dbReference type="ChEBI" id="CHEBI:58725"/>
        <dbReference type="EC" id="3.5.1.25"/>
    </reaction>
</comment>
<dbReference type="InterPro" id="IPR011059">
    <property type="entry name" value="Metal-dep_hydrolase_composite"/>
</dbReference>
<keyword evidence="5 9" id="KW-0378">Hydrolase</keyword>
<evidence type="ECO:0000313" key="15">
    <source>
        <dbReference type="Proteomes" id="UP000190105"/>
    </source>
</evidence>
<comment type="pathway">
    <text evidence="8">Amino-sugar metabolism; N-acetylneuraminate degradation; D-fructose 6-phosphate from N-acetylneuraminate: step 4/5.</text>
</comment>
<dbReference type="Pfam" id="PF01979">
    <property type="entry name" value="Amidohydro_1"/>
    <property type="match status" value="1"/>
</dbReference>
<dbReference type="EMBL" id="FUYH01000001">
    <property type="protein sequence ID" value="SKA75688.1"/>
    <property type="molecule type" value="Genomic_DNA"/>
</dbReference>
<feature type="binding site" evidence="12">
    <location>
        <position position="190"/>
    </location>
    <ligand>
        <name>Zn(2+)</name>
        <dbReference type="ChEBI" id="CHEBI:29105"/>
    </ligand>
</feature>
<evidence type="ECO:0000256" key="9">
    <source>
        <dbReference type="PIRNR" id="PIRNR038994"/>
    </source>
</evidence>
<feature type="binding site" evidence="12">
    <location>
        <position position="124"/>
    </location>
    <ligand>
        <name>Zn(2+)</name>
        <dbReference type="ChEBI" id="CHEBI:29105"/>
    </ligand>
</feature>
<dbReference type="GO" id="GO:0006046">
    <property type="term" value="P:N-acetylglucosamine catabolic process"/>
    <property type="evidence" value="ECO:0007669"/>
    <property type="project" value="TreeGrafter"/>
</dbReference>
<evidence type="ECO:0000256" key="12">
    <source>
        <dbReference type="PIRSR" id="PIRSR038994-3"/>
    </source>
</evidence>
<dbReference type="InterPro" id="IPR032466">
    <property type="entry name" value="Metal_Hydrolase"/>
</dbReference>
<dbReference type="InterPro" id="IPR003764">
    <property type="entry name" value="GlcNAc_6-P_deAcase"/>
</dbReference>
<evidence type="ECO:0000256" key="4">
    <source>
        <dbReference type="ARBA" id="ARBA00022723"/>
    </source>
</evidence>
<dbReference type="Gene3D" id="2.30.40.10">
    <property type="entry name" value="Urease, subunit C, domain 1"/>
    <property type="match status" value="1"/>
</dbReference>
<comment type="similarity">
    <text evidence="1 9">Belongs to the metallo-dependent hydrolases superfamily. NagA family.</text>
</comment>
<reference evidence="15" key="1">
    <citation type="submission" date="2017-02" db="EMBL/GenBank/DDBJ databases">
        <authorList>
            <person name="Varghese N."/>
            <person name="Submissions S."/>
        </authorList>
    </citation>
    <scope>NUCLEOTIDE SEQUENCE [LARGE SCALE GENOMIC DNA]</scope>
    <source>
        <strain evidence="15">USBA 833</strain>
    </source>
</reference>
<evidence type="ECO:0000256" key="7">
    <source>
        <dbReference type="ARBA" id="ARBA00047647"/>
    </source>
</evidence>
<sequence length="375" mass="40943">MIIKNGKIIKENEIVKGSIEIEDGKIIKIYEGKYDFDDAIDAEGLYVSPGFIDVHIHAIEGFDCMEGSFDAVNEMSKSLIKYGVTSFLPATMTEDTEKIKNAVKSISQAIGKTEGANLLGINLEGPFISPYMAGAQDTKYIKKPSLDTLKHIAEDYIKNIKLLTIAPEEEGAIGLIKELKKLDIVTSIGHTKGNYEDFIKGYEAGALHCTHIFNAMTGFHHREPGIVGGVFDSDVTAELILDGIHVHYAAARSTIKVKGIEKIILISDSMMAAGLSDGIYSLGGQEVYVKDGQARLKDGTLAGSTLTLNKALYNAVKHLNLPLYEAVKMVSSNPAKLLKLDNKKGVIKENFDADIVIFDEDINIKNVFVKGKKIC</sequence>
<keyword evidence="6 9" id="KW-0119">Carbohydrate metabolism</keyword>
<dbReference type="RefSeq" id="WP_078695113.1">
    <property type="nucleotide sequence ID" value="NZ_FUYH01000001.1"/>
</dbReference>
<feature type="binding site" evidence="11">
    <location>
        <position position="135"/>
    </location>
    <ligand>
        <name>substrate</name>
    </ligand>
</feature>
<gene>
    <name evidence="14" type="ORF">SAMN05443428_10171</name>
</gene>
<evidence type="ECO:0000256" key="2">
    <source>
        <dbReference type="ARBA" id="ARBA00011899"/>
    </source>
</evidence>
<dbReference type="OrthoDB" id="9776488at2"/>
<dbReference type="PANTHER" id="PTHR11113:SF14">
    <property type="entry name" value="N-ACETYLGLUCOSAMINE-6-PHOSPHATE DEACETYLASE"/>
    <property type="match status" value="1"/>
</dbReference>
<dbReference type="InterPro" id="IPR006680">
    <property type="entry name" value="Amidohydro-rel"/>
</dbReference>
<dbReference type="STRING" id="1147123.SAMN05443428_10171"/>
<feature type="binding site" evidence="12">
    <location>
        <position position="211"/>
    </location>
    <ligand>
        <name>Zn(2+)</name>
        <dbReference type="ChEBI" id="CHEBI:29105"/>
    </ligand>
</feature>
<accession>A0A1T4WFB2</accession>
<evidence type="ECO:0000259" key="13">
    <source>
        <dbReference type="Pfam" id="PF01979"/>
    </source>
</evidence>
<dbReference type="SUPFAM" id="SSF51338">
    <property type="entry name" value="Composite domain of metallo-dependent hydrolases"/>
    <property type="match status" value="1"/>
</dbReference>
<evidence type="ECO:0000313" key="14">
    <source>
        <dbReference type="EMBL" id="SKA75688.1"/>
    </source>
</evidence>
<evidence type="ECO:0000256" key="11">
    <source>
        <dbReference type="PIRSR" id="PIRSR038994-2"/>
    </source>
</evidence>
<keyword evidence="15" id="KW-1185">Reference proteome</keyword>
<organism evidence="14 15">
    <name type="scientific">Caloramator quimbayensis</name>
    <dbReference type="NCBI Taxonomy" id="1147123"/>
    <lineage>
        <taxon>Bacteria</taxon>
        <taxon>Bacillati</taxon>
        <taxon>Bacillota</taxon>
        <taxon>Clostridia</taxon>
        <taxon>Eubacteriales</taxon>
        <taxon>Clostridiaceae</taxon>
        <taxon>Caloramator</taxon>
    </lineage>
</organism>
<dbReference type="PIRSF" id="PIRSF038994">
    <property type="entry name" value="NagA"/>
    <property type="match status" value="1"/>
</dbReference>
<feature type="binding site" evidence="11">
    <location>
        <begin position="301"/>
        <end position="303"/>
    </location>
    <ligand>
        <name>substrate</name>
    </ligand>
</feature>
<dbReference type="NCBIfam" id="TIGR00221">
    <property type="entry name" value="nagA"/>
    <property type="match status" value="1"/>
</dbReference>
<evidence type="ECO:0000256" key="10">
    <source>
        <dbReference type="PIRSR" id="PIRSR038994-1"/>
    </source>
</evidence>
<dbReference type="GO" id="GO:0008448">
    <property type="term" value="F:N-acetylglucosamine-6-phosphate deacetylase activity"/>
    <property type="evidence" value="ECO:0007669"/>
    <property type="project" value="UniProtKB-EC"/>
</dbReference>
<evidence type="ECO:0000256" key="1">
    <source>
        <dbReference type="ARBA" id="ARBA00010716"/>
    </source>
</evidence>
<proteinExistence type="inferred from homology"/>
<feature type="binding site" evidence="11">
    <location>
        <begin position="214"/>
        <end position="215"/>
    </location>
    <ligand>
        <name>substrate</name>
    </ligand>
</feature>
<dbReference type="Gene3D" id="3.20.20.140">
    <property type="entry name" value="Metal-dependent hydrolases"/>
    <property type="match status" value="1"/>
</dbReference>
<keyword evidence="4 12" id="KW-0479">Metal-binding</keyword>
<feature type="binding site" evidence="11">
    <location>
        <position position="245"/>
    </location>
    <ligand>
        <name>substrate</name>
    </ligand>
</feature>
<dbReference type="GO" id="GO:0046872">
    <property type="term" value="F:metal ion binding"/>
    <property type="evidence" value="ECO:0007669"/>
    <property type="project" value="UniProtKB-KW"/>
</dbReference>
<dbReference type="AlphaFoldDB" id="A0A1T4WFB2"/>
<dbReference type="PANTHER" id="PTHR11113">
    <property type="entry name" value="N-ACETYLGLUCOSAMINE-6-PHOSPHATE DEACETYLASE"/>
    <property type="match status" value="1"/>
</dbReference>
<dbReference type="FunFam" id="3.20.20.140:FF:000004">
    <property type="entry name" value="N-acetylglucosamine-6-phosphate deacetylase"/>
    <property type="match status" value="1"/>
</dbReference>
<evidence type="ECO:0000256" key="8">
    <source>
        <dbReference type="ARBA" id="ARBA00060590"/>
    </source>
</evidence>
<feature type="domain" description="Amidohydrolase-related" evidence="13">
    <location>
        <begin position="46"/>
        <end position="372"/>
    </location>
</feature>
<dbReference type="CDD" id="cd00854">
    <property type="entry name" value="NagA"/>
    <property type="match status" value="1"/>
</dbReference>
<comment type="cofactor">
    <cofactor evidence="12">
        <name>a divalent metal cation</name>
        <dbReference type="ChEBI" id="CHEBI:60240"/>
    </cofactor>
    <text evidence="12">Binds 1 divalent metal cation per subunit.</text>
</comment>
<protein>
    <recommendedName>
        <fullName evidence="3">N-acetylglucosamine-6-phosphate deacetylase</fullName>
        <ecNumber evidence="2">3.5.1.25</ecNumber>
    </recommendedName>
</protein>
<feature type="binding site" evidence="11">
    <location>
        <position position="222"/>
    </location>
    <ligand>
        <name>substrate</name>
    </ligand>
</feature>
<evidence type="ECO:0000256" key="5">
    <source>
        <dbReference type="ARBA" id="ARBA00022801"/>
    </source>
</evidence>
<dbReference type="Proteomes" id="UP000190105">
    <property type="component" value="Unassembled WGS sequence"/>
</dbReference>
<evidence type="ECO:0000256" key="3">
    <source>
        <dbReference type="ARBA" id="ARBA00018029"/>
    </source>
</evidence>